<dbReference type="STRING" id="1037660.A0A066VVQ3"/>
<comment type="similarity">
    <text evidence="1">Belongs to the TIP41 family.</text>
</comment>
<sequence>MPSSYEASFPSRLSAPNVDAGVNFESESWQWQDKNVNGVDYRVGHKVIEHEQPTASLTPASATTSQAGQVLPQIKIEHKAIHVAGWTVTAVIGPIGNAQEMDEMADLLGIPPPEMVFPHNSLTLHHEPTDTYYTLNATDALCSINGVHPKNKGKGKLRNPGASTELETSLLKVSYAKEWGKNRSQGGTMPLASNSRKYDWTYSCTWAGSLSSGMPSSESAEGDFVPASHPTQDRIPVERLGAGSEPILFFNEMVLFEDELGDNGTSVLSIKVRVMPSCLLVLQRFFLRVDKVAFRIFDTRLFVPFSTGAFAPNPAHSCRIIRDLQGVQWPYDALRAKLPPYRPNDLSPLTDPNWVAQIMTKSPTHALMGDQLPPWQGESAVVECLQR</sequence>
<accession>A0A066VVQ3</accession>
<reference evidence="2 3" key="1">
    <citation type="submission" date="2014-05" db="EMBL/GenBank/DDBJ databases">
        <title>Draft genome sequence of a rare smut relative, Tilletiaria anomala UBC 951.</title>
        <authorList>
            <consortium name="DOE Joint Genome Institute"/>
            <person name="Toome M."/>
            <person name="Kuo A."/>
            <person name="Henrissat B."/>
            <person name="Lipzen A."/>
            <person name="Tritt A."/>
            <person name="Yoshinaga Y."/>
            <person name="Zane M."/>
            <person name="Barry K."/>
            <person name="Grigoriev I.V."/>
            <person name="Spatafora J.W."/>
            <person name="Aimea M.C."/>
        </authorList>
    </citation>
    <scope>NUCLEOTIDE SEQUENCE [LARGE SCALE GENOMIC DNA]</scope>
    <source>
        <strain evidence="2 3">UBC 951</strain>
    </source>
</reference>
<dbReference type="EMBL" id="JMSN01000041">
    <property type="protein sequence ID" value="KDN45581.1"/>
    <property type="molecule type" value="Genomic_DNA"/>
</dbReference>
<dbReference type="OMA" id="FESESWQ"/>
<dbReference type="GeneID" id="25264440"/>
<dbReference type="RefSeq" id="XP_013243220.1">
    <property type="nucleotide sequence ID" value="XM_013387766.1"/>
</dbReference>
<dbReference type="Pfam" id="PF04176">
    <property type="entry name" value="TIP41"/>
    <property type="match status" value="1"/>
</dbReference>
<protein>
    <submittedName>
        <fullName evidence="2">TIP41-domain-containing protein</fullName>
    </submittedName>
</protein>
<dbReference type="OrthoDB" id="10253878at2759"/>
<organism evidence="2 3">
    <name type="scientific">Tilletiaria anomala (strain ATCC 24038 / CBS 436.72 / UBC 951)</name>
    <dbReference type="NCBI Taxonomy" id="1037660"/>
    <lineage>
        <taxon>Eukaryota</taxon>
        <taxon>Fungi</taxon>
        <taxon>Dikarya</taxon>
        <taxon>Basidiomycota</taxon>
        <taxon>Ustilaginomycotina</taxon>
        <taxon>Exobasidiomycetes</taxon>
        <taxon>Georgefischeriales</taxon>
        <taxon>Tilletiariaceae</taxon>
        <taxon>Tilletiaria</taxon>
    </lineage>
</organism>
<evidence type="ECO:0000313" key="3">
    <source>
        <dbReference type="Proteomes" id="UP000027361"/>
    </source>
</evidence>
<dbReference type="InParanoid" id="A0A066VVQ3"/>
<dbReference type="AlphaFoldDB" id="A0A066VVQ3"/>
<keyword evidence="3" id="KW-1185">Reference proteome</keyword>
<dbReference type="HOGENOM" id="CLU_039187_1_0_1"/>
<name>A0A066VVQ3_TILAU</name>
<dbReference type="InterPro" id="IPR051330">
    <property type="entry name" value="Phosphatase_reg/MetRdx"/>
</dbReference>
<dbReference type="Proteomes" id="UP000027361">
    <property type="component" value="Unassembled WGS sequence"/>
</dbReference>
<dbReference type="GO" id="GO:0005829">
    <property type="term" value="C:cytosol"/>
    <property type="evidence" value="ECO:0007669"/>
    <property type="project" value="TreeGrafter"/>
</dbReference>
<evidence type="ECO:0000256" key="1">
    <source>
        <dbReference type="ARBA" id="ARBA00006658"/>
    </source>
</evidence>
<dbReference type="InterPro" id="IPR007303">
    <property type="entry name" value="TIP41-like"/>
</dbReference>
<evidence type="ECO:0000313" key="2">
    <source>
        <dbReference type="EMBL" id="KDN45581.1"/>
    </source>
</evidence>
<dbReference type="FunCoup" id="A0A066VVQ3">
    <property type="interactions" value="467"/>
</dbReference>
<proteinExistence type="inferred from homology"/>
<dbReference type="GO" id="GO:0031929">
    <property type="term" value="P:TOR signaling"/>
    <property type="evidence" value="ECO:0007669"/>
    <property type="project" value="TreeGrafter"/>
</dbReference>
<dbReference type="PANTHER" id="PTHR21021:SF16">
    <property type="entry name" value="TIP41-LIKE PROTEIN"/>
    <property type="match status" value="1"/>
</dbReference>
<gene>
    <name evidence="2" type="ORF">K437DRAFT_256502</name>
</gene>
<dbReference type="PANTHER" id="PTHR21021">
    <property type="entry name" value="GAF/PUTATIVE CYTOSKELETAL PROTEIN"/>
    <property type="match status" value="1"/>
</dbReference>
<comment type="caution">
    <text evidence="2">The sequence shown here is derived from an EMBL/GenBank/DDBJ whole genome shotgun (WGS) entry which is preliminary data.</text>
</comment>